<dbReference type="RefSeq" id="WP_348519139.1">
    <property type="nucleotide sequence ID" value="NZ_CP155620.1"/>
</dbReference>
<keyword evidence="9" id="KW-1003">Cell membrane</keyword>
<keyword evidence="11" id="KW-0328">Glycosyltransferase</keyword>
<reference evidence="11" key="1">
    <citation type="submission" date="2024-05" db="EMBL/GenBank/DDBJ databases">
        <title>Campylobacter coli isolated from environmental waters in Slovenia.</title>
        <authorList>
            <person name="Zautner A.E."/>
            <person name="Bunk B."/>
            <person name="Riedel T."/>
            <person name="Sproeer C."/>
        </authorList>
    </citation>
    <scope>NUCLEOTIDE SEQUENCE</scope>
    <source>
        <strain evidence="11">CCS1377</strain>
    </source>
</reference>
<dbReference type="Gene3D" id="3.40.50.2000">
    <property type="entry name" value="Glycogen Phosphorylase B"/>
    <property type="match status" value="1"/>
</dbReference>
<protein>
    <recommendedName>
        <fullName evidence="3 9">3-deoxy-D-manno-octulosonic acid transferase</fullName>
        <shortName evidence="9">Kdo transferase</shortName>
        <ecNumber evidence="2 9">2.4.99.12</ecNumber>
    </recommendedName>
    <alternativeName>
        <fullName evidence="5 9">Lipid IV(A) 3-deoxy-D-manno-octulosonic acid transferase</fullName>
    </alternativeName>
</protein>
<evidence type="ECO:0000256" key="7">
    <source>
        <dbReference type="PIRSR" id="PIRSR639901-1"/>
    </source>
</evidence>
<feature type="domain" description="3-deoxy-D-manno-octulosonic-acid transferase N-terminal" evidence="10">
    <location>
        <begin position="24"/>
        <end position="183"/>
    </location>
</feature>
<dbReference type="AlphaFoldDB" id="A0AAU7EB45"/>
<dbReference type="GO" id="GO:0005886">
    <property type="term" value="C:plasma membrane"/>
    <property type="evidence" value="ECO:0007669"/>
    <property type="project" value="UniProtKB-SubCell"/>
</dbReference>
<comment type="function">
    <text evidence="9">Involved in lipopolysaccharide (LPS) biosynthesis. Catalyzes the transfer of 3-deoxy-D-manno-octulosonate (Kdo) residue(s) from CMP-Kdo to lipid IV(A), the tetraacyldisaccharide-1,4'-bisphosphate precursor of lipid A.</text>
</comment>
<dbReference type="PANTHER" id="PTHR42755">
    <property type="entry name" value="3-DEOXY-MANNO-OCTULOSONATE CYTIDYLYLTRANSFERASE"/>
    <property type="match status" value="1"/>
</dbReference>
<accession>A0AAU7EB45</accession>
<dbReference type="InterPro" id="IPR038107">
    <property type="entry name" value="Glycos_transf_N_sf"/>
</dbReference>
<evidence type="ECO:0000256" key="4">
    <source>
        <dbReference type="ARBA" id="ARBA00022679"/>
    </source>
</evidence>
<dbReference type="Gene3D" id="3.40.50.11720">
    <property type="entry name" value="3-Deoxy-D-manno-octulosonic-acid transferase, N-terminal domain"/>
    <property type="match status" value="1"/>
</dbReference>
<dbReference type="EC" id="2.4.99.12" evidence="2 9"/>
<evidence type="ECO:0000256" key="3">
    <source>
        <dbReference type="ARBA" id="ARBA00019077"/>
    </source>
</evidence>
<gene>
    <name evidence="11" type="primary">waaA</name>
    <name evidence="11" type="ORF">AAH949_05880</name>
</gene>
<dbReference type="NCBIfam" id="NF004389">
    <property type="entry name" value="PRK05749.1-5"/>
    <property type="match status" value="1"/>
</dbReference>
<evidence type="ECO:0000259" key="10">
    <source>
        <dbReference type="Pfam" id="PF04413"/>
    </source>
</evidence>
<keyword evidence="9" id="KW-0448">Lipopolysaccharide biosynthesis</keyword>
<evidence type="ECO:0000313" key="11">
    <source>
        <dbReference type="EMBL" id="XBJ30153.1"/>
    </source>
</evidence>
<dbReference type="Pfam" id="PF04413">
    <property type="entry name" value="Glycos_transf_N"/>
    <property type="match status" value="1"/>
</dbReference>
<dbReference type="EMBL" id="CP155620">
    <property type="protein sequence ID" value="XBJ30153.1"/>
    <property type="molecule type" value="Genomic_DNA"/>
</dbReference>
<name>A0AAU7EB45_9BACT</name>
<keyword evidence="9" id="KW-0472">Membrane</keyword>
<comment type="similarity">
    <text evidence="9">Belongs to the glycosyltransferase group 1 family.</text>
</comment>
<comment type="catalytic activity">
    <reaction evidence="6 9">
        <text>lipid IVA (E. coli) + CMP-3-deoxy-beta-D-manno-octulosonate = alpha-Kdo-(2-&gt;6)-lipid IVA (E. coli) + CMP + H(+)</text>
        <dbReference type="Rhea" id="RHEA:28066"/>
        <dbReference type="ChEBI" id="CHEBI:15378"/>
        <dbReference type="ChEBI" id="CHEBI:58603"/>
        <dbReference type="ChEBI" id="CHEBI:60364"/>
        <dbReference type="ChEBI" id="CHEBI:60377"/>
        <dbReference type="ChEBI" id="CHEBI:85987"/>
        <dbReference type="EC" id="2.4.99.12"/>
    </reaction>
</comment>
<dbReference type="GO" id="GO:0043842">
    <property type="term" value="F:Kdo transferase activity"/>
    <property type="evidence" value="ECO:0007669"/>
    <property type="project" value="UniProtKB-EC"/>
</dbReference>
<feature type="site" description="Transition state stabilizer" evidence="8">
    <location>
        <position position="182"/>
    </location>
</feature>
<evidence type="ECO:0000256" key="6">
    <source>
        <dbReference type="ARBA" id="ARBA00049183"/>
    </source>
</evidence>
<evidence type="ECO:0000256" key="8">
    <source>
        <dbReference type="PIRSR" id="PIRSR639901-2"/>
    </source>
</evidence>
<proteinExistence type="inferred from homology"/>
<comment type="pathway">
    <text evidence="1 9">Bacterial outer membrane biogenesis; LPS core biosynthesis.</text>
</comment>
<keyword evidence="4 9" id="KW-0808">Transferase</keyword>
<feature type="site" description="Transition state stabilizer" evidence="8">
    <location>
        <position position="106"/>
    </location>
</feature>
<organism evidence="11">
    <name type="scientific">Campylobacter sp. CCS1377</name>
    <dbReference type="NCBI Taxonomy" id="3158229"/>
    <lineage>
        <taxon>Bacteria</taxon>
        <taxon>Pseudomonadati</taxon>
        <taxon>Campylobacterota</taxon>
        <taxon>Epsilonproteobacteria</taxon>
        <taxon>Campylobacterales</taxon>
        <taxon>Campylobacteraceae</taxon>
        <taxon>Campylobacter</taxon>
    </lineage>
</organism>
<dbReference type="InterPro" id="IPR039901">
    <property type="entry name" value="Kdotransferase"/>
</dbReference>
<evidence type="ECO:0000256" key="2">
    <source>
        <dbReference type="ARBA" id="ARBA00012621"/>
    </source>
</evidence>
<feature type="active site" description="Proton acceptor" evidence="7">
    <location>
        <position position="50"/>
    </location>
</feature>
<evidence type="ECO:0000256" key="1">
    <source>
        <dbReference type="ARBA" id="ARBA00004713"/>
    </source>
</evidence>
<evidence type="ECO:0000256" key="5">
    <source>
        <dbReference type="ARBA" id="ARBA00031445"/>
    </source>
</evidence>
<dbReference type="InterPro" id="IPR007507">
    <property type="entry name" value="Glycos_transf_N"/>
</dbReference>
<evidence type="ECO:0000256" key="9">
    <source>
        <dbReference type="RuleBase" id="RU365103"/>
    </source>
</evidence>
<comment type="subcellular location">
    <subcellularLocation>
        <location evidence="9">Cell membrane</location>
    </subcellularLocation>
</comment>
<dbReference type="GO" id="GO:0009244">
    <property type="term" value="P:lipopolysaccharide core region biosynthetic process"/>
    <property type="evidence" value="ECO:0007669"/>
    <property type="project" value="UniProtKB-UniRule"/>
</dbReference>
<dbReference type="GO" id="GO:0009245">
    <property type="term" value="P:lipid A biosynthetic process"/>
    <property type="evidence" value="ECO:0007669"/>
    <property type="project" value="TreeGrafter"/>
</dbReference>
<dbReference type="PANTHER" id="PTHR42755:SF1">
    <property type="entry name" value="3-DEOXY-D-MANNO-OCTULOSONIC ACID TRANSFERASE, MITOCHONDRIAL-RELATED"/>
    <property type="match status" value="1"/>
</dbReference>
<sequence>MIYLIQALPIFILSFIKAKYKISLKSRFFLYKNFYQKPADVHFHACSFGEVRSIENLVLEFDSRISVITQTGFDEAKKYVSKVNFLPFEIFLPFWFSPCKVLVICEAEYWLMLVFMAKLKGAKVLFINARISDKSLKKYQRFAFFYRKVFSYVDEVFAQSEQDKERLKTLGAKNIQVCKSTKSQLIVKVNKNYSKPQGKLIILASTHEKEEGLLLSNLTLKEDERLIVAPRHPERFSEVEKIIHSFCAKNQCDMQKFSAMKDNVNFNEEFKAKVLLLDVLGELINFYAISDIVVLCGSFVENIGGHNPIEPASFCNKIISGVFIHNQKSLYQEVENIEFCDDVRKIDEKIHLKDKISKLKNKKENYMILNSIKRGIDARKSL</sequence>